<gene>
    <name evidence="2" type="ORF">DEA37_0009922</name>
</gene>
<evidence type="ECO:0000313" key="3">
    <source>
        <dbReference type="Proteomes" id="UP000324629"/>
    </source>
</evidence>
<feature type="compositionally biased region" description="Polar residues" evidence="1">
    <location>
        <begin position="255"/>
        <end position="267"/>
    </location>
</feature>
<keyword evidence="3" id="KW-1185">Reference proteome</keyword>
<name>A0A5J4NAU1_9TREM</name>
<dbReference type="AlphaFoldDB" id="A0A5J4NAU1"/>
<protein>
    <submittedName>
        <fullName evidence="2">Uncharacterized protein</fullName>
    </submittedName>
</protein>
<proteinExistence type="predicted"/>
<evidence type="ECO:0000313" key="2">
    <source>
        <dbReference type="EMBL" id="KAA3672593.1"/>
    </source>
</evidence>
<dbReference type="EMBL" id="QNGE01004741">
    <property type="protein sequence ID" value="KAA3672593.1"/>
    <property type="molecule type" value="Genomic_DNA"/>
</dbReference>
<dbReference type="Proteomes" id="UP000324629">
    <property type="component" value="Unassembled WGS sequence"/>
</dbReference>
<accession>A0A5J4NAU1</accession>
<evidence type="ECO:0000256" key="1">
    <source>
        <dbReference type="SAM" id="MobiDB-lite"/>
    </source>
</evidence>
<feature type="region of interest" description="Disordered" evidence="1">
    <location>
        <begin position="255"/>
        <end position="275"/>
    </location>
</feature>
<sequence>MTESNFRSWRRNNGLCRTVTTRRSAAQKASTNVLYTPNVDQTHKLEELSACTSTKGAFEIASEYVTHSSLLNNPPTQIFNDIGVSKQSFGRFSSSDVVAAGPYRRTFRSQSRICTPLGEHNHCDPSGGYNGFADNSCIDVCDSCSLQENAHDESFGSESAVGNIENRPVNQSVCNSNQTGEVHMNHGSVSWKKCRPSQTRPNSFDFPSMSTKLLSVHTLISSAASAGLALSENKGHLDPAILSCFSSNVGADTKSVGSAHSTGDPRTSPSSNSAQSASSCALERSFFRTHPFLQFWEHDSYHVSIRDWHQRRRTYLALRLATSDSLDSSELHCPGDVLDLCLLSVPVTRDVDAHTRSNLPVKRSSIPKRSFLQGHVSDTQSISTDSTLQRKMLCSLQPCVLGFRWSPNATQPTDCETMLLWQ</sequence>
<organism evidence="2 3">
    <name type="scientific">Paragonimus westermani</name>
    <dbReference type="NCBI Taxonomy" id="34504"/>
    <lineage>
        <taxon>Eukaryota</taxon>
        <taxon>Metazoa</taxon>
        <taxon>Spiralia</taxon>
        <taxon>Lophotrochozoa</taxon>
        <taxon>Platyhelminthes</taxon>
        <taxon>Trematoda</taxon>
        <taxon>Digenea</taxon>
        <taxon>Plagiorchiida</taxon>
        <taxon>Troglotremata</taxon>
        <taxon>Troglotrematidae</taxon>
        <taxon>Paragonimus</taxon>
    </lineage>
</organism>
<reference evidence="2 3" key="1">
    <citation type="journal article" date="2019" name="Gigascience">
        <title>Whole-genome sequence of the oriental lung fluke Paragonimus westermani.</title>
        <authorList>
            <person name="Oey H."/>
            <person name="Zakrzewski M."/>
            <person name="Narain K."/>
            <person name="Devi K.R."/>
            <person name="Agatsuma T."/>
            <person name="Nawaratna S."/>
            <person name="Gobert G.N."/>
            <person name="Jones M.K."/>
            <person name="Ragan M.A."/>
            <person name="McManus D.P."/>
            <person name="Krause L."/>
        </authorList>
    </citation>
    <scope>NUCLEOTIDE SEQUENCE [LARGE SCALE GENOMIC DNA]</scope>
    <source>
        <strain evidence="2 3">IND2009</strain>
    </source>
</reference>
<comment type="caution">
    <text evidence="2">The sequence shown here is derived from an EMBL/GenBank/DDBJ whole genome shotgun (WGS) entry which is preliminary data.</text>
</comment>